<dbReference type="PROSITE" id="PS50404">
    <property type="entry name" value="GST_NTER"/>
    <property type="match status" value="1"/>
</dbReference>
<dbReference type="SFLD" id="SFLDG00358">
    <property type="entry name" value="Main_(cytGST)"/>
    <property type="match status" value="1"/>
</dbReference>
<evidence type="ECO:0000256" key="1">
    <source>
        <dbReference type="ARBA" id="ARBA00007409"/>
    </source>
</evidence>
<dbReference type="AlphaFoldDB" id="A0A074Y392"/>
<dbReference type="OrthoDB" id="422574at2759"/>
<dbReference type="RefSeq" id="XP_029757583.1">
    <property type="nucleotide sequence ID" value="XM_029904093.1"/>
</dbReference>
<keyword evidence="4" id="KW-0808">Transferase</keyword>
<dbReference type="PANTHER" id="PTHR44051">
    <property type="entry name" value="GLUTATHIONE S-TRANSFERASE-RELATED"/>
    <property type="match status" value="1"/>
</dbReference>
<dbReference type="SUPFAM" id="SSF47616">
    <property type="entry name" value="GST C-terminal domain-like"/>
    <property type="match status" value="1"/>
</dbReference>
<dbReference type="SUPFAM" id="SSF52833">
    <property type="entry name" value="Thioredoxin-like"/>
    <property type="match status" value="1"/>
</dbReference>
<evidence type="ECO:0000313" key="4">
    <source>
        <dbReference type="EMBL" id="KEQ81396.1"/>
    </source>
</evidence>
<proteinExistence type="inferred from homology"/>
<reference evidence="4 5" key="1">
    <citation type="journal article" date="2014" name="BMC Genomics">
        <title>Genome sequencing of four Aureobasidium pullulans varieties: biotechnological potential, stress tolerance, and description of new species.</title>
        <authorList>
            <person name="Gostin Ar C."/>
            <person name="Ohm R.A."/>
            <person name="Kogej T."/>
            <person name="Sonjak S."/>
            <person name="Turk M."/>
            <person name="Zajc J."/>
            <person name="Zalar P."/>
            <person name="Grube M."/>
            <person name="Sun H."/>
            <person name="Han J."/>
            <person name="Sharma A."/>
            <person name="Chiniquy J."/>
            <person name="Ngan C.Y."/>
            <person name="Lipzen A."/>
            <person name="Barry K."/>
            <person name="Grigoriev I.V."/>
            <person name="Gunde-Cimerman N."/>
        </authorList>
    </citation>
    <scope>NUCLEOTIDE SEQUENCE [LARGE SCALE GENOMIC DNA]</scope>
    <source>
        <strain evidence="4 5">EXF-150</strain>
    </source>
</reference>
<comment type="similarity">
    <text evidence="1">Belongs to the GST superfamily.</text>
</comment>
<dbReference type="Pfam" id="PF13409">
    <property type="entry name" value="GST_N_2"/>
    <property type="match status" value="1"/>
</dbReference>
<dbReference type="InterPro" id="IPR004045">
    <property type="entry name" value="Glutathione_S-Trfase_N"/>
</dbReference>
<dbReference type="GeneID" id="40746399"/>
<dbReference type="EMBL" id="KL584992">
    <property type="protein sequence ID" value="KEQ81396.1"/>
    <property type="molecule type" value="Genomic_DNA"/>
</dbReference>
<dbReference type="Gene3D" id="1.20.1050.130">
    <property type="match status" value="1"/>
</dbReference>
<keyword evidence="5" id="KW-1185">Reference proteome</keyword>
<evidence type="ECO:0000259" key="3">
    <source>
        <dbReference type="PROSITE" id="PS50405"/>
    </source>
</evidence>
<dbReference type="InterPro" id="IPR010987">
    <property type="entry name" value="Glutathione-S-Trfase_C-like"/>
</dbReference>
<accession>A0A074Y392</accession>
<protein>
    <submittedName>
        <fullName evidence="4">Glutathione S-transferase</fullName>
    </submittedName>
</protein>
<dbReference type="InterPro" id="IPR004046">
    <property type="entry name" value="GST_C"/>
</dbReference>
<organism evidence="4 5">
    <name type="scientific">Aureobasidium pullulans EXF-150</name>
    <dbReference type="NCBI Taxonomy" id="1043002"/>
    <lineage>
        <taxon>Eukaryota</taxon>
        <taxon>Fungi</taxon>
        <taxon>Dikarya</taxon>
        <taxon>Ascomycota</taxon>
        <taxon>Pezizomycotina</taxon>
        <taxon>Dothideomycetes</taxon>
        <taxon>Dothideomycetidae</taxon>
        <taxon>Dothideales</taxon>
        <taxon>Saccotheciaceae</taxon>
        <taxon>Aureobasidium</taxon>
    </lineage>
</organism>
<evidence type="ECO:0000313" key="5">
    <source>
        <dbReference type="Proteomes" id="UP000030706"/>
    </source>
</evidence>
<dbReference type="InterPro" id="IPR036282">
    <property type="entry name" value="Glutathione-S-Trfase_C_sf"/>
</dbReference>
<dbReference type="InterPro" id="IPR040079">
    <property type="entry name" value="Glutathione_S-Trfase"/>
</dbReference>
<dbReference type="GO" id="GO:0016740">
    <property type="term" value="F:transferase activity"/>
    <property type="evidence" value="ECO:0007669"/>
    <property type="project" value="UniProtKB-KW"/>
</dbReference>
<dbReference type="SFLD" id="SFLDS00019">
    <property type="entry name" value="Glutathione_Transferase_(cytos"/>
    <property type="match status" value="1"/>
</dbReference>
<gene>
    <name evidence="4" type="ORF">M438DRAFT_338169</name>
</gene>
<dbReference type="Pfam" id="PF14497">
    <property type="entry name" value="GST_C_3"/>
    <property type="match status" value="1"/>
</dbReference>
<feature type="domain" description="GST N-terminal" evidence="2">
    <location>
        <begin position="90"/>
        <end position="175"/>
    </location>
</feature>
<dbReference type="PANTHER" id="PTHR44051:SF14">
    <property type="entry name" value="GLUTATHIONE S-TRANSFERASE II"/>
    <property type="match status" value="1"/>
</dbReference>
<sequence length="306" mass="34416">MSDELERIFSSASLMTTPHRGRLSARAIGEAQCVKSWLKTGIVTSLEGTFENIDLVLVWIYQICQAIWSSRIYQTRSEVGSGLVYPVPSLPLILHAHATGPNPYKVAAVLEALDLPYKVKVWTFASDSHGVKGSEFLAINPNGRVPALHDPNTNITSWESMACINYLLRNYDTDNKLGASNEAGRVEIDQWTSFLISTMGPMIGQCNWFRHYNAVKNDDAYKRYEAQAYRCFVVLENQLKSHEGGWVIAGENHSVVDLHFEPWIRQCGYAGLSLDEYPKVKSWLERVQGLPEIVKAYEMVKAGEEV</sequence>
<feature type="domain" description="GST C-terminal" evidence="3">
    <location>
        <begin position="181"/>
        <end position="306"/>
    </location>
</feature>
<dbReference type="Proteomes" id="UP000030706">
    <property type="component" value="Unassembled WGS sequence"/>
</dbReference>
<evidence type="ECO:0000259" key="2">
    <source>
        <dbReference type="PROSITE" id="PS50404"/>
    </source>
</evidence>
<dbReference type="InterPro" id="IPR036249">
    <property type="entry name" value="Thioredoxin-like_sf"/>
</dbReference>
<dbReference type="HOGENOM" id="CLU_011226_14_2_1"/>
<dbReference type="STRING" id="1043002.A0A074Y392"/>
<dbReference type="PROSITE" id="PS50405">
    <property type="entry name" value="GST_CTER"/>
    <property type="match status" value="1"/>
</dbReference>
<name>A0A074Y392_AURPU</name>